<gene>
    <name evidence="2" type="ORF">GETHPA_04630</name>
</gene>
<comment type="caution">
    <text evidence="2">The sequence shown here is derived from an EMBL/GenBank/DDBJ whole genome shotgun (WGS) entry which is preliminary data.</text>
</comment>
<evidence type="ECO:0000313" key="2">
    <source>
        <dbReference type="EMBL" id="GLH68930.1"/>
    </source>
</evidence>
<feature type="domain" description="PilZ" evidence="1">
    <location>
        <begin position="12"/>
        <end position="108"/>
    </location>
</feature>
<proteinExistence type="predicted"/>
<sequence length="126" mass="13239">MPDDPTPSNGHRAFPRVPIGYRVKVVTDDHMIAYASALNVSQGGLLLEATPALPVGRPCGVAIFLMDQETGKRIVARGVVVRSDALGTAIQFTKALEADNRALLEALIHSRTPGDPAFGSDMGACG</sequence>
<reference evidence="2 3" key="1">
    <citation type="journal article" date="2023" name="Antonie Van Leeuwenhoek">
        <title>Mesoterricola silvestris gen. nov., sp. nov., Mesoterricola sediminis sp. nov., Geothrix oryzae sp. nov., Geothrix edaphica sp. nov., Geothrix rubra sp. nov., and Geothrix limicola sp. nov., six novel members of Acidobacteriota isolated from soils.</title>
        <authorList>
            <person name="Itoh H."/>
            <person name="Sugisawa Y."/>
            <person name="Mise K."/>
            <person name="Xu Z."/>
            <person name="Kuniyasu M."/>
            <person name="Ushijima N."/>
            <person name="Kawano K."/>
            <person name="Kobayashi E."/>
            <person name="Shiratori Y."/>
            <person name="Masuda Y."/>
            <person name="Senoo K."/>
        </authorList>
    </citation>
    <scope>NUCLEOTIDE SEQUENCE [LARGE SCALE GENOMIC DNA]</scope>
    <source>
        <strain evidence="2 3">Red803</strain>
    </source>
</reference>
<name>A0ABQ5Q483_9BACT</name>
<dbReference type="SUPFAM" id="SSF141371">
    <property type="entry name" value="PilZ domain-like"/>
    <property type="match status" value="1"/>
</dbReference>
<keyword evidence="3" id="KW-1185">Reference proteome</keyword>
<dbReference type="Pfam" id="PF07238">
    <property type="entry name" value="PilZ"/>
    <property type="match status" value="1"/>
</dbReference>
<dbReference type="Gene3D" id="2.40.10.220">
    <property type="entry name" value="predicted glycosyltransferase like domains"/>
    <property type="match status" value="1"/>
</dbReference>
<evidence type="ECO:0000259" key="1">
    <source>
        <dbReference type="Pfam" id="PF07238"/>
    </source>
</evidence>
<organism evidence="2 3">
    <name type="scientific">Geothrix rubra</name>
    <dbReference type="NCBI Taxonomy" id="2927977"/>
    <lineage>
        <taxon>Bacteria</taxon>
        <taxon>Pseudomonadati</taxon>
        <taxon>Acidobacteriota</taxon>
        <taxon>Holophagae</taxon>
        <taxon>Holophagales</taxon>
        <taxon>Holophagaceae</taxon>
        <taxon>Geothrix</taxon>
    </lineage>
</organism>
<protein>
    <recommendedName>
        <fullName evidence="1">PilZ domain-containing protein</fullName>
    </recommendedName>
</protein>
<accession>A0ABQ5Q483</accession>
<dbReference type="InterPro" id="IPR009875">
    <property type="entry name" value="PilZ_domain"/>
</dbReference>
<dbReference type="EMBL" id="BSDD01000001">
    <property type="protein sequence ID" value="GLH68930.1"/>
    <property type="molecule type" value="Genomic_DNA"/>
</dbReference>
<dbReference type="Proteomes" id="UP001165089">
    <property type="component" value="Unassembled WGS sequence"/>
</dbReference>
<dbReference type="RefSeq" id="WP_285722601.1">
    <property type="nucleotide sequence ID" value="NZ_BSDD01000001.1"/>
</dbReference>
<evidence type="ECO:0000313" key="3">
    <source>
        <dbReference type="Proteomes" id="UP001165089"/>
    </source>
</evidence>